<dbReference type="Pfam" id="PF07508">
    <property type="entry name" value="Recombinase"/>
    <property type="match status" value="1"/>
</dbReference>
<dbReference type="Pfam" id="PF00239">
    <property type="entry name" value="Resolvase"/>
    <property type="match status" value="1"/>
</dbReference>
<reference evidence="8 9" key="1">
    <citation type="submission" date="2019-02" db="EMBL/GenBank/DDBJ databases">
        <title>Deep-cultivation of Planctomycetes and their phenomic and genomic characterization uncovers novel biology.</title>
        <authorList>
            <person name="Wiegand S."/>
            <person name="Jogler M."/>
            <person name="Boedeker C."/>
            <person name="Pinto D."/>
            <person name="Vollmers J."/>
            <person name="Rivas-Marin E."/>
            <person name="Kohn T."/>
            <person name="Peeters S.H."/>
            <person name="Heuer A."/>
            <person name="Rast P."/>
            <person name="Oberbeckmann S."/>
            <person name="Bunk B."/>
            <person name="Jeske O."/>
            <person name="Meyerdierks A."/>
            <person name="Storesund J.E."/>
            <person name="Kallscheuer N."/>
            <person name="Luecker S."/>
            <person name="Lage O.M."/>
            <person name="Pohl T."/>
            <person name="Merkel B.J."/>
            <person name="Hornburger P."/>
            <person name="Mueller R.-W."/>
            <person name="Bruemmer F."/>
            <person name="Labrenz M."/>
            <person name="Spormann A.M."/>
            <person name="Op den Camp H."/>
            <person name="Overmann J."/>
            <person name="Amann R."/>
            <person name="Jetten M.S.M."/>
            <person name="Mascher T."/>
            <person name="Medema M.H."/>
            <person name="Devos D.P."/>
            <person name="Kaster A.-K."/>
            <person name="Ovreas L."/>
            <person name="Rohde M."/>
            <person name="Galperin M.Y."/>
            <person name="Jogler C."/>
        </authorList>
    </citation>
    <scope>NUCLEOTIDE SEQUENCE [LARGE SCALE GENOMIC DNA]</scope>
    <source>
        <strain evidence="8 9">K23_9</strain>
    </source>
</reference>
<dbReference type="InterPro" id="IPR006118">
    <property type="entry name" value="Recombinase_CS"/>
</dbReference>
<keyword evidence="3" id="KW-0233">DNA recombination</keyword>
<dbReference type="GO" id="GO:0015074">
    <property type="term" value="P:DNA integration"/>
    <property type="evidence" value="ECO:0007669"/>
    <property type="project" value="UniProtKB-KW"/>
</dbReference>
<dbReference type="PANTHER" id="PTHR30461">
    <property type="entry name" value="DNA-INVERTASE FROM LAMBDOID PROPHAGE"/>
    <property type="match status" value="1"/>
</dbReference>
<dbReference type="Gene3D" id="3.90.1750.20">
    <property type="entry name" value="Putative Large Serine Recombinase, Chain B, Domain 2"/>
    <property type="match status" value="1"/>
</dbReference>
<organism evidence="8 9">
    <name type="scientific">Stieleria marina</name>
    <dbReference type="NCBI Taxonomy" id="1930275"/>
    <lineage>
        <taxon>Bacteria</taxon>
        <taxon>Pseudomonadati</taxon>
        <taxon>Planctomycetota</taxon>
        <taxon>Planctomycetia</taxon>
        <taxon>Pirellulales</taxon>
        <taxon>Pirellulaceae</taxon>
        <taxon>Stieleria</taxon>
    </lineage>
</organism>
<evidence type="ECO:0000259" key="6">
    <source>
        <dbReference type="PROSITE" id="PS51736"/>
    </source>
</evidence>
<dbReference type="RefSeq" id="WP_145419161.1">
    <property type="nucleotide sequence ID" value="NZ_CP036526.1"/>
</dbReference>
<dbReference type="InterPro" id="IPR036162">
    <property type="entry name" value="Resolvase-like_N_sf"/>
</dbReference>
<dbReference type="PANTHER" id="PTHR30461:SF23">
    <property type="entry name" value="DNA RECOMBINASE-RELATED"/>
    <property type="match status" value="1"/>
</dbReference>
<dbReference type="InterPro" id="IPR006119">
    <property type="entry name" value="Resolv_N"/>
</dbReference>
<dbReference type="GO" id="GO:0000150">
    <property type="term" value="F:DNA strand exchange activity"/>
    <property type="evidence" value="ECO:0007669"/>
    <property type="project" value="InterPro"/>
</dbReference>
<dbReference type="InterPro" id="IPR038109">
    <property type="entry name" value="DNA_bind_recomb_sf"/>
</dbReference>
<feature type="active site" description="O-(5'-phospho-DNA)-serine intermediate" evidence="4 5">
    <location>
        <position position="10"/>
    </location>
</feature>
<gene>
    <name evidence="8" type="primary">hin_2</name>
    <name evidence="8" type="ORF">K239x_32950</name>
</gene>
<dbReference type="PROSITE" id="PS51736">
    <property type="entry name" value="RECOMBINASES_3"/>
    <property type="match status" value="1"/>
</dbReference>
<evidence type="ECO:0000256" key="3">
    <source>
        <dbReference type="ARBA" id="ARBA00023172"/>
    </source>
</evidence>
<dbReference type="SUPFAM" id="SSF53041">
    <property type="entry name" value="Resolvase-like"/>
    <property type="match status" value="1"/>
</dbReference>
<dbReference type="GO" id="GO:0003677">
    <property type="term" value="F:DNA binding"/>
    <property type="evidence" value="ECO:0007669"/>
    <property type="project" value="UniProtKB-KW"/>
</dbReference>
<dbReference type="PROSITE" id="PS00397">
    <property type="entry name" value="RECOMBINASES_1"/>
    <property type="match status" value="1"/>
</dbReference>
<feature type="domain" description="Recombinase" evidence="7">
    <location>
        <begin position="156"/>
        <end position="235"/>
    </location>
</feature>
<keyword evidence="1" id="KW-0229">DNA integration</keyword>
<dbReference type="InterPro" id="IPR050639">
    <property type="entry name" value="SSR_resolvase"/>
</dbReference>
<evidence type="ECO:0000256" key="5">
    <source>
        <dbReference type="PROSITE-ProRule" id="PRU10137"/>
    </source>
</evidence>
<dbReference type="SMART" id="SM00857">
    <property type="entry name" value="Resolvase"/>
    <property type="match status" value="1"/>
</dbReference>
<name>A0A517NVZ8_9BACT</name>
<dbReference type="InterPro" id="IPR011109">
    <property type="entry name" value="DNA_bind_recombinase_dom"/>
</dbReference>
<evidence type="ECO:0000313" key="8">
    <source>
        <dbReference type="EMBL" id="QDT11300.1"/>
    </source>
</evidence>
<feature type="domain" description="Resolvase/invertase-type recombinase catalytic" evidence="6">
    <location>
        <begin position="2"/>
        <end position="149"/>
    </location>
</feature>
<dbReference type="AlphaFoldDB" id="A0A517NVZ8"/>
<dbReference type="CDD" id="cd00338">
    <property type="entry name" value="Ser_Recombinase"/>
    <property type="match status" value="1"/>
</dbReference>
<evidence type="ECO:0000313" key="9">
    <source>
        <dbReference type="Proteomes" id="UP000319817"/>
    </source>
</evidence>
<evidence type="ECO:0000256" key="2">
    <source>
        <dbReference type="ARBA" id="ARBA00023125"/>
    </source>
</evidence>
<dbReference type="OrthoDB" id="266184at2"/>
<dbReference type="EMBL" id="CP036526">
    <property type="protein sequence ID" value="QDT11300.1"/>
    <property type="molecule type" value="Genomic_DNA"/>
</dbReference>
<protein>
    <submittedName>
        <fullName evidence="8">DNA-invertase hin</fullName>
    </submittedName>
</protein>
<accession>A0A517NVZ8</accession>
<proteinExistence type="predicted"/>
<dbReference type="Proteomes" id="UP000319817">
    <property type="component" value="Chromosome"/>
</dbReference>
<dbReference type="PROSITE" id="PS51737">
    <property type="entry name" value="RECOMBINASE_DNA_BIND"/>
    <property type="match status" value="1"/>
</dbReference>
<dbReference type="Gene3D" id="3.40.50.1390">
    <property type="entry name" value="Resolvase, N-terminal catalytic domain"/>
    <property type="match status" value="1"/>
</dbReference>
<sequence>MKIILYIRVSTKDQADSGLSLDAQRAKLEAYASLYDLEVVAVIEDAGESAKSLKRPGLQRALAMLRSGEAEGLAVVKLDRLTRSVGDWQTLIDDHFGSRSQLFSVADSIDTRTAAGRMVLNILLSVAQWEREAIGERTRDALRHKIDNGERVGKIRYGYDLGDDGKTLQPNASEQDAIAWMQDLRGDGLTLRQIAAALTDRGIVTKEGRLKWTHTAVSGILKRAAREQAAREQAA</sequence>
<evidence type="ECO:0000259" key="7">
    <source>
        <dbReference type="PROSITE" id="PS51737"/>
    </source>
</evidence>
<keyword evidence="9" id="KW-1185">Reference proteome</keyword>
<evidence type="ECO:0000256" key="4">
    <source>
        <dbReference type="PIRSR" id="PIRSR606118-50"/>
    </source>
</evidence>
<keyword evidence="2" id="KW-0238">DNA-binding</keyword>
<evidence type="ECO:0000256" key="1">
    <source>
        <dbReference type="ARBA" id="ARBA00022908"/>
    </source>
</evidence>